<dbReference type="InterPro" id="IPR036111">
    <property type="entry name" value="Mal/L-sulfo/L-lacto_DH-like_sf"/>
</dbReference>
<dbReference type="eggNOG" id="COG2055">
    <property type="taxonomic scope" value="Bacteria"/>
</dbReference>
<evidence type="ECO:0000313" key="4">
    <source>
        <dbReference type="Proteomes" id="UP000028824"/>
    </source>
</evidence>
<evidence type="ECO:0000256" key="1">
    <source>
        <dbReference type="ARBA" id="ARBA00006056"/>
    </source>
</evidence>
<proteinExistence type="inferred from homology"/>
<comment type="similarity">
    <text evidence="1">Belongs to the LDH2/MDH2 oxidoreductase family.</text>
</comment>
<accession>A0A086XTH1</accession>
<dbReference type="InterPro" id="IPR003767">
    <property type="entry name" value="Malate/L-lactate_DH-like"/>
</dbReference>
<keyword evidence="2" id="KW-0560">Oxidoreductase</keyword>
<dbReference type="Gene3D" id="1.10.1530.10">
    <property type="match status" value="1"/>
</dbReference>
<dbReference type="STRING" id="1105367.CG50_05965"/>
<dbReference type="AlphaFoldDB" id="A0A086XTH1"/>
<dbReference type="GO" id="GO:0016491">
    <property type="term" value="F:oxidoreductase activity"/>
    <property type="evidence" value="ECO:0007669"/>
    <property type="project" value="UniProtKB-KW"/>
</dbReference>
<name>A0A086XTH1_9RHOB</name>
<dbReference type="EMBL" id="JFZB01000025">
    <property type="protein sequence ID" value="KFI25321.1"/>
    <property type="molecule type" value="Genomic_DNA"/>
</dbReference>
<keyword evidence="4" id="KW-1185">Reference proteome</keyword>
<protein>
    <submittedName>
        <fullName evidence="3">Sulfolactate dehydrogenase</fullName>
    </submittedName>
</protein>
<evidence type="ECO:0000313" key="3">
    <source>
        <dbReference type="EMBL" id="KFI25321.1"/>
    </source>
</evidence>
<dbReference type="PANTHER" id="PTHR11091:SF0">
    <property type="entry name" value="MALATE DEHYDROGENASE"/>
    <property type="match status" value="1"/>
</dbReference>
<gene>
    <name evidence="3" type="ORF">CG50_05965</name>
</gene>
<dbReference type="InterPro" id="IPR043144">
    <property type="entry name" value="Mal/L-sulf/L-lact_DH-like_ah"/>
</dbReference>
<reference evidence="3 4" key="1">
    <citation type="submission" date="2014-03" db="EMBL/GenBank/DDBJ databases">
        <title>Genome of Paenirhodobacter enshiensis DW2-9.</title>
        <authorList>
            <person name="Wang D."/>
            <person name="Wang G."/>
        </authorList>
    </citation>
    <scope>NUCLEOTIDE SEQUENCE [LARGE SCALE GENOMIC DNA]</scope>
    <source>
        <strain evidence="3 4">DW2-9</strain>
    </source>
</reference>
<dbReference type="PANTHER" id="PTHR11091">
    <property type="entry name" value="OXIDOREDUCTASE-RELATED"/>
    <property type="match status" value="1"/>
</dbReference>
<dbReference type="Pfam" id="PF02615">
    <property type="entry name" value="Ldh_2"/>
    <property type="match status" value="1"/>
</dbReference>
<sequence length="326" mass="33617">MRRWTTETLISSKVRADNAASVAEALVAAEASGQGGHGLRRIPAYTAQARAGKVDGFATPVAETVRPGVLRIDAGLGFAYPALDLAVGKLPAMAREYGIAAASIFRSHHAGVMGLTVERLADQGLVALMVAHAPACMAPWGGRKPVFGTNPVAFAAPVIGEEPMVIDLALSKVARGKVMAARQKGEAIPDDWALDIDGQPTTDAARAMAGTMMPLGGAKGAALALMVETMATAMTGANFSTEASSLFDDKGPAPALGQMLIVIDPEATGGVRALSRIAALARTIEDEPGARLPGRRGQGLRAKALKEGIEIAPEVLAMIRPETAQA</sequence>
<dbReference type="InterPro" id="IPR043143">
    <property type="entry name" value="Mal/L-sulf/L-lact_DH-like_NADP"/>
</dbReference>
<dbReference type="SUPFAM" id="SSF89733">
    <property type="entry name" value="L-sulfolactate dehydrogenase-like"/>
    <property type="match status" value="1"/>
</dbReference>
<evidence type="ECO:0000256" key="2">
    <source>
        <dbReference type="ARBA" id="ARBA00023002"/>
    </source>
</evidence>
<dbReference type="Gene3D" id="3.30.1370.60">
    <property type="entry name" value="Hypothetical oxidoreductase yiak, domain 2"/>
    <property type="match status" value="1"/>
</dbReference>
<organism evidence="3 4">
    <name type="scientific">Paenirhodobacter enshiensis</name>
    <dbReference type="NCBI Taxonomy" id="1105367"/>
    <lineage>
        <taxon>Bacteria</taxon>
        <taxon>Pseudomonadati</taxon>
        <taxon>Pseudomonadota</taxon>
        <taxon>Alphaproteobacteria</taxon>
        <taxon>Rhodobacterales</taxon>
        <taxon>Rhodobacter group</taxon>
        <taxon>Paenirhodobacter</taxon>
    </lineage>
</organism>
<dbReference type="Proteomes" id="UP000028824">
    <property type="component" value="Unassembled WGS sequence"/>
</dbReference>
<comment type="caution">
    <text evidence="3">The sequence shown here is derived from an EMBL/GenBank/DDBJ whole genome shotgun (WGS) entry which is preliminary data.</text>
</comment>